<evidence type="ECO:0000313" key="5">
    <source>
        <dbReference type="EMBL" id="GAA3624624.1"/>
    </source>
</evidence>
<dbReference type="InterPro" id="IPR050206">
    <property type="entry name" value="FtsK/SpoIIIE/SftA"/>
</dbReference>
<evidence type="ECO:0000313" key="6">
    <source>
        <dbReference type="Proteomes" id="UP001501074"/>
    </source>
</evidence>
<dbReference type="Gene3D" id="3.40.50.300">
    <property type="entry name" value="P-loop containing nucleotide triphosphate hydrolases"/>
    <property type="match status" value="1"/>
</dbReference>
<reference evidence="6" key="1">
    <citation type="journal article" date="2019" name="Int. J. Syst. Evol. Microbiol.">
        <title>The Global Catalogue of Microorganisms (GCM) 10K type strain sequencing project: providing services to taxonomists for standard genome sequencing and annotation.</title>
        <authorList>
            <consortium name="The Broad Institute Genomics Platform"/>
            <consortium name="The Broad Institute Genome Sequencing Center for Infectious Disease"/>
            <person name="Wu L."/>
            <person name="Ma J."/>
        </authorList>
    </citation>
    <scope>NUCLEOTIDE SEQUENCE [LARGE SCALE GENOMIC DNA]</scope>
    <source>
        <strain evidence="6">JCM 16902</strain>
    </source>
</reference>
<evidence type="ECO:0000256" key="1">
    <source>
        <dbReference type="ARBA" id="ARBA00022741"/>
    </source>
</evidence>
<dbReference type="SUPFAM" id="SSF52540">
    <property type="entry name" value="P-loop containing nucleoside triphosphate hydrolases"/>
    <property type="match status" value="1"/>
</dbReference>
<proteinExistence type="predicted"/>
<keyword evidence="1 3" id="KW-0547">Nucleotide-binding</keyword>
<keyword evidence="2 3" id="KW-0067">ATP-binding</keyword>
<name>A0ABP7A471_9ACTN</name>
<dbReference type="EMBL" id="BAAAZO010000009">
    <property type="protein sequence ID" value="GAA3624624.1"/>
    <property type="molecule type" value="Genomic_DNA"/>
</dbReference>
<accession>A0ABP7A471</accession>
<feature type="binding site" evidence="3">
    <location>
        <begin position="235"/>
        <end position="242"/>
    </location>
    <ligand>
        <name>ATP</name>
        <dbReference type="ChEBI" id="CHEBI:30616"/>
    </ligand>
</feature>
<gene>
    <name evidence="5" type="ORF">GCM10022223_47120</name>
</gene>
<dbReference type="Pfam" id="PF01580">
    <property type="entry name" value="FtsK_SpoIIIE"/>
    <property type="match status" value="1"/>
</dbReference>
<dbReference type="InterPro" id="IPR027417">
    <property type="entry name" value="P-loop_NTPase"/>
</dbReference>
<evidence type="ECO:0000256" key="2">
    <source>
        <dbReference type="ARBA" id="ARBA00022840"/>
    </source>
</evidence>
<dbReference type="PANTHER" id="PTHR22683">
    <property type="entry name" value="SPORULATION PROTEIN RELATED"/>
    <property type="match status" value="1"/>
</dbReference>
<dbReference type="PROSITE" id="PS50901">
    <property type="entry name" value="FTSK"/>
    <property type="match status" value="1"/>
</dbReference>
<feature type="domain" description="FtsK" evidence="4">
    <location>
        <begin position="208"/>
        <end position="396"/>
    </location>
</feature>
<dbReference type="Proteomes" id="UP001501074">
    <property type="component" value="Unassembled WGS sequence"/>
</dbReference>
<keyword evidence="6" id="KW-1185">Reference proteome</keyword>
<evidence type="ECO:0000259" key="4">
    <source>
        <dbReference type="PROSITE" id="PS50901"/>
    </source>
</evidence>
<organism evidence="5 6">
    <name type="scientific">Kineosporia mesophila</name>
    <dbReference type="NCBI Taxonomy" id="566012"/>
    <lineage>
        <taxon>Bacteria</taxon>
        <taxon>Bacillati</taxon>
        <taxon>Actinomycetota</taxon>
        <taxon>Actinomycetes</taxon>
        <taxon>Kineosporiales</taxon>
        <taxon>Kineosporiaceae</taxon>
        <taxon>Kineosporia</taxon>
    </lineage>
</organism>
<evidence type="ECO:0000256" key="3">
    <source>
        <dbReference type="PROSITE-ProRule" id="PRU00289"/>
    </source>
</evidence>
<protein>
    <submittedName>
        <fullName evidence="5">FtsK/SpoIIIE domain-containing protein</fullName>
    </submittedName>
</protein>
<comment type="caution">
    <text evidence="5">The sequence shown here is derived from an EMBL/GenBank/DDBJ whole genome shotgun (WGS) entry which is preliminary data.</text>
</comment>
<dbReference type="PANTHER" id="PTHR22683:SF41">
    <property type="entry name" value="DNA TRANSLOCASE FTSK"/>
    <property type="match status" value="1"/>
</dbReference>
<sequence length="484" mass="52851">MGVLTFSSKKSVVPAPDRQSSREVGVEWRAALWMLRHPGITASTTAIAAGTIELGPTTMAGIAGGTAVGVCAWYRGHPNSYDRLIAPRLRSFGRRWSAYAGRHWADVCMAVDLAPTKRRTGVTQIPRVLRVLSYSPSIDTVMVRMAPGQSVKVWEDKAEIIADALGAIRVAVERIRPQVVGLVIERSEPFTEILDAPVMPADSSTVDLSAVYLGEDEYGADWSESLIGQHWLIAGATGAGKASLIWAPLRSIAPLIRDGLVRVWMVDPKRMELARGRDVAYQYASEPDEIVRLIDDFVEDCRATQRRHAADSKAKFAMSRQTPFNLLVLDEIAALLSFGKNNREIRKALEEIGTQGRATGHSILGEVQEPSKDVLPIRDLFTVRVCLRVTSAAHPDMVLGDGARLRGAAADEIPNDPSTAGIGFKIRTSRVPVRVRAAYVDDAEIAQLVRYVTTGFGFRVIQNDKFDDLDNDDDGPTGSIRVVG</sequence>
<dbReference type="InterPro" id="IPR002543">
    <property type="entry name" value="FtsK_dom"/>
</dbReference>